<dbReference type="PROSITE" id="PS50181">
    <property type="entry name" value="FBOX"/>
    <property type="match status" value="1"/>
</dbReference>
<dbReference type="RefSeq" id="XP_026605638.1">
    <property type="nucleotide sequence ID" value="XM_026744772.1"/>
</dbReference>
<dbReference type="EMBL" id="PVWQ01000003">
    <property type="protein sequence ID" value="RDW86114.1"/>
    <property type="molecule type" value="Genomic_DNA"/>
</dbReference>
<keyword evidence="4" id="KW-1185">Reference proteome</keyword>
<feature type="region of interest" description="Disordered" evidence="1">
    <location>
        <begin position="1"/>
        <end position="21"/>
    </location>
</feature>
<proteinExistence type="predicted"/>
<comment type="caution">
    <text evidence="3">The sequence shown here is derived from an EMBL/GenBank/DDBJ whole genome shotgun (WGS) entry which is preliminary data.</text>
</comment>
<gene>
    <name evidence="3" type="ORF">DSM5745_02756</name>
</gene>
<sequence>MFEPLPTYKLRSRSGSKPAPETTANIVDTMVFKFLDLSDRYHARSRQRQHQRKRLSLTTIPTESLKQILPYLSKVDQACLALTCKPLYMVLAHVLESELFRFPRLYQLQLPAYEYELATLGLKNDQNTFGDVRCQLLHRLQDNRAKYCVKCMKLHSRGHFAEAAYHGPIYYRPYCCSEAGVVDLCPCACMTMSDRHRVVKYLKKLNRKKAGYLPGKLGKEFAPIIYDGSDFIPVSTTAGASGPANSRASASATGLPALFHSCQITNWFVDAHVKTVLYTRNKNCGGKAKQVLVAETQYKVKLDSRVLDWQPSEAFPDAHYNLLWAMKMAEKGVLLDMEVDDHMRGRHQGTRSETLTVVRNLGSCDVPADGHWVQQDRALSASFLRLMHAYSD</sequence>
<name>A0A3D8SIV7_9EURO</name>
<dbReference type="Proteomes" id="UP000256690">
    <property type="component" value="Unassembled WGS sequence"/>
</dbReference>
<accession>A0A3D8SIV7</accession>
<evidence type="ECO:0000259" key="2">
    <source>
        <dbReference type="PROSITE" id="PS50181"/>
    </source>
</evidence>
<dbReference type="AlphaFoldDB" id="A0A3D8SIV7"/>
<evidence type="ECO:0000313" key="3">
    <source>
        <dbReference type="EMBL" id="RDW86114.1"/>
    </source>
</evidence>
<dbReference type="OrthoDB" id="4454461at2759"/>
<evidence type="ECO:0000313" key="4">
    <source>
        <dbReference type="Proteomes" id="UP000256690"/>
    </source>
</evidence>
<feature type="domain" description="F-box" evidence="2">
    <location>
        <begin position="54"/>
        <end position="103"/>
    </location>
</feature>
<dbReference type="GeneID" id="38113126"/>
<evidence type="ECO:0000256" key="1">
    <source>
        <dbReference type="SAM" id="MobiDB-lite"/>
    </source>
</evidence>
<dbReference type="InterPro" id="IPR001810">
    <property type="entry name" value="F-box_dom"/>
</dbReference>
<dbReference type="STRING" id="1810919.A0A3D8SIV7"/>
<organism evidence="3 4">
    <name type="scientific">Aspergillus mulundensis</name>
    <dbReference type="NCBI Taxonomy" id="1810919"/>
    <lineage>
        <taxon>Eukaryota</taxon>
        <taxon>Fungi</taxon>
        <taxon>Dikarya</taxon>
        <taxon>Ascomycota</taxon>
        <taxon>Pezizomycotina</taxon>
        <taxon>Eurotiomycetes</taxon>
        <taxon>Eurotiomycetidae</taxon>
        <taxon>Eurotiales</taxon>
        <taxon>Aspergillaceae</taxon>
        <taxon>Aspergillus</taxon>
        <taxon>Aspergillus subgen. Nidulantes</taxon>
    </lineage>
</organism>
<reference evidence="3 4" key="1">
    <citation type="journal article" date="2018" name="IMA Fungus">
        <title>IMA Genome-F 9: Draft genome sequence of Annulohypoxylon stygium, Aspergillus mulundensis, Berkeleyomyces basicola (syn. Thielaviopsis basicola), Ceratocystis smalleyi, two Cercospora beticola strains, Coleophoma cylindrospora, Fusarium fracticaudum, Phialophora cf. hyalina, and Morchella septimelata.</title>
        <authorList>
            <person name="Wingfield B.D."/>
            <person name="Bills G.F."/>
            <person name="Dong Y."/>
            <person name="Huang W."/>
            <person name="Nel W.J."/>
            <person name="Swalarsk-Parry B.S."/>
            <person name="Vaghefi N."/>
            <person name="Wilken P.M."/>
            <person name="An Z."/>
            <person name="de Beer Z.W."/>
            <person name="De Vos L."/>
            <person name="Chen L."/>
            <person name="Duong T.A."/>
            <person name="Gao Y."/>
            <person name="Hammerbacher A."/>
            <person name="Kikkert J.R."/>
            <person name="Li Y."/>
            <person name="Li H."/>
            <person name="Li K."/>
            <person name="Li Q."/>
            <person name="Liu X."/>
            <person name="Ma X."/>
            <person name="Naidoo K."/>
            <person name="Pethybridge S.J."/>
            <person name="Sun J."/>
            <person name="Steenkamp E.T."/>
            <person name="van der Nest M.A."/>
            <person name="van Wyk S."/>
            <person name="Wingfield M.J."/>
            <person name="Xiong C."/>
            <person name="Yue Q."/>
            <person name="Zhang X."/>
        </authorList>
    </citation>
    <scope>NUCLEOTIDE SEQUENCE [LARGE SCALE GENOMIC DNA]</scope>
    <source>
        <strain evidence="3 4">DSM 5745</strain>
    </source>
</reference>
<protein>
    <recommendedName>
        <fullName evidence="2">F-box domain-containing protein</fullName>
    </recommendedName>
</protein>